<evidence type="ECO:0000313" key="10">
    <source>
        <dbReference type="Proteomes" id="UP000808146"/>
    </source>
</evidence>
<dbReference type="CDD" id="cd07723">
    <property type="entry name" value="hydroxyacylglutathione_hydrolase_MBL-fold"/>
    <property type="match status" value="1"/>
</dbReference>
<evidence type="ECO:0000256" key="5">
    <source>
        <dbReference type="ARBA" id="ARBA00022801"/>
    </source>
</evidence>
<gene>
    <name evidence="7 9" type="primary">gloB</name>
    <name evidence="9" type="ORF">IPN75_13285</name>
</gene>
<name>A0A9D7QJG7_9RHOO</name>
<dbReference type="GO" id="GO:0046872">
    <property type="term" value="F:metal ion binding"/>
    <property type="evidence" value="ECO:0007669"/>
    <property type="project" value="UniProtKB-KW"/>
</dbReference>
<dbReference type="Proteomes" id="UP000808146">
    <property type="component" value="Unassembled WGS sequence"/>
</dbReference>
<evidence type="ECO:0000256" key="4">
    <source>
        <dbReference type="ARBA" id="ARBA00022723"/>
    </source>
</evidence>
<feature type="binding site" evidence="7">
    <location>
        <position position="57"/>
    </location>
    <ligand>
        <name>Zn(2+)</name>
        <dbReference type="ChEBI" id="CHEBI:29105"/>
        <label>2</label>
    </ligand>
</feature>
<dbReference type="SMART" id="SM00849">
    <property type="entry name" value="Lactamase_B"/>
    <property type="match status" value="1"/>
</dbReference>
<dbReference type="GO" id="GO:0019243">
    <property type="term" value="P:methylglyoxal catabolic process to D-lactate via S-lactoyl-glutathione"/>
    <property type="evidence" value="ECO:0007669"/>
    <property type="project" value="UniProtKB-UniRule"/>
</dbReference>
<comment type="pathway">
    <text evidence="2 7">Secondary metabolite metabolism; methylglyoxal degradation; (R)-lactate from methylglyoxal: step 2/2.</text>
</comment>
<keyword evidence="5 7" id="KW-0378">Hydrolase</keyword>
<feature type="binding site" evidence="7">
    <location>
        <position position="126"/>
    </location>
    <ligand>
        <name>Zn(2+)</name>
        <dbReference type="ChEBI" id="CHEBI:29105"/>
        <label>2</label>
    </ligand>
</feature>
<feature type="binding site" evidence="7">
    <location>
        <position position="55"/>
    </location>
    <ligand>
        <name>Zn(2+)</name>
        <dbReference type="ChEBI" id="CHEBI:29105"/>
        <label>1</label>
    </ligand>
</feature>
<dbReference type="Pfam" id="PF00753">
    <property type="entry name" value="Lactamase_B"/>
    <property type="match status" value="2"/>
</dbReference>
<dbReference type="InterPro" id="IPR001279">
    <property type="entry name" value="Metallo-B-lactamas"/>
</dbReference>
<evidence type="ECO:0000256" key="7">
    <source>
        <dbReference type="HAMAP-Rule" id="MF_01374"/>
    </source>
</evidence>
<organism evidence="9 10">
    <name type="scientific">Candidatus Dechloromonas phosphorivorans</name>
    <dbReference type="NCBI Taxonomy" id="2899244"/>
    <lineage>
        <taxon>Bacteria</taxon>
        <taxon>Pseudomonadati</taxon>
        <taxon>Pseudomonadota</taxon>
        <taxon>Betaproteobacteria</taxon>
        <taxon>Rhodocyclales</taxon>
        <taxon>Azonexaceae</taxon>
        <taxon>Dechloromonas</taxon>
    </lineage>
</organism>
<accession>A0A9D7QJG7</accession>
<feature type="binding site" evidence="7">
    <location>
        <position position="53"/>
    </location>
    <ligand>
        <name>Zn(2+)</name>
        <dbReference type="ChEBI" id="CHEBI:29105"/>
        <label>1</label>
    </ligand>
</feature>
<dbReference type="PANTHER" id="PTHR43705">
    <property type="entry name" value="HYDROXYACYLGLUTATHIONE HYDROLASE"/>
    <property type="match status" value="1"/>
</dbReference>
<feature type="binding site" evidence="7">
    <location>
        <position position="126"/>
    </location>
    <ligand>
        <name>Zn(2+)</name>
        <dbReference type="ChEBI" id="CHEBI:29105"/>
        <label>1</label>
    </ligand>
</feature>
<dbReference type="PIRSF" id="PIRSF005457">
    <property type="entry name" value="Glx"/>
    <property type="match status" value="1"/>
</dbReference>
<sequence>MFEILPIPAFSDNYIWLLASDGRAAVVDPGDAAPVIAQLEARQLALETILITHHHADHQGGVAELVERWHPPVFGPAAESITGCTNPLSGGEKMTVLDQAVDVLSVGGHTRGHLAYHVPGALFCGDTLFGAGCGRLFEGTPAQMLASLGRLAVLPDDTRVYCAHEYTEVNLRFALAVEPESAALRERVERVRQLRAAGLPSVPSTLGEEKRTNPFLRCAQPAVIAAALARGAVDASLVHVFAAIRGWRNTF</sequence>
<comment type="caution">
    <text evidence="9">The sequence shown here is derived from an EMBL/GenBank/DDBJ whole genome shotgun (WGS) entry which is preliminary data.</text>
</comment>
<dbReference type="NCBIfam" id="TIGR03413">
    <property type="entry name" value="GSH_gloB"/>
    <property type="match status" value="1"/>
</dbReference>
<feature type="domain" description="Metallo-beta-lactamase" evidence="8">
    <location>
        <begin position="12"/>
        <end position="164"/>
    </location>
</feature>
<evidence type="ECO:0000313" key="9">
    <source>
        <dbReference type="EMBL" id="MBK8891259.1"/>
    </source>
</evidence>
<evidence type="ECO:0000256" key="6">
    <source>
        <dbReference type="ARBA" id="ARBA00022833"/>
    </source>
</evidence>
<evidence type="ECO:0000256" key="2">
    <source>
        <dbReference type="ARBA" id="ARBA00004963"/>
    </source>
</evidence>
<dbReference type="Pfam" id="PF16123">
    <property type="entry name" value="HAGH_C"/>
    <property type="match status" value="1"/>
</dbReference>
<dbReference type="EMBL" id="JADKBR010000017">
    <property type="protein sequence ID" value="MBK8891259.1"/>
    <property type="molecule type" value="Genomic_DNA"/>
</dbReference>
<dbReference type="EC" id="3.1.2.6" evidence="7"/>
<dbReference type="InterPro" id="IPR036866">
    <property type="entry name" value="RibonucZ/Hydroxyglut_hydro"/>
</dbReference>
<feature type="binding site" evidence="7">
    <location>
        <position position="109"/>
    </location>
    <ligand>
        <name>Zn(2+)</name>
        <dbReference type="ChEBI" id="CHEBI:29105"/>
        <label>1</label>
    </ligand>
</feature>
<comment type="catalytic activity">
    <reaction evidence="1 7">
        <text>an S-(2-hydroxyacyl)glutathione + H2O = a 2-hydroxy carboxylate + glutathione + H(+)</text>
        <dbReference type="Rhea" id="RHEA:21864"/>
        <dbReference type="ChEBI" id="CHEBI:15377"/>
        <dbReference type="ChEBI" id="CHEBI:15378"/>
        <dbReference type="ChEBI" id="CHEBI:57925"/>
        <dbReference type="ChEBI" id="CHEBI:58896"/>
        <dbReference type="ChEBI" id="CHEBI:71261"/>
        <dbReference type="EC" id="3.1.2.6"/>
    </reaction>
</comment>
<comment type="similarity">
    <text evidence="3 7">Belongs to the metallo-beta-lactamase superfamily. Glyoxalase II family.</text>
</comment>
<comment type="cofactor">
    <cofactor evidence="7">
        <name>Zn(2+)</name>
        <dbReference type="ChEBI" id="CHEBI:29105"/>
    </cofactor>
    <text evidence="7">Binds 2 Zn(2+) ions per subunit.</text>
</comment>
<dbReference type="GO" id="GO:0004416">
    <property type="term" value="F:hydroxyacylglutathione hydrolase activity"/>
    <property type="evidence" value="ECO:0007669"/>
    <property type="project" value="UniProtKB-UniRule"/>
</dbReference>
<feature type="binding site" evidence="7">
    <location>
        <position position="58"/>
    </location>
    <ligand>
        <name>Zn(2+)</name>
        <dbReference type="ChEBI" id="CHEBI:29105"/>
        <label>2</label>
    </ligand>
</feature>
<dbReference type="InterPro" id="IPR017782">
    <property type="entry name" value="Hydroxyacylglutathione_Hdrlase"/>
</dbReference>
<evidence type="ECO:0000259" key="8">
    <source>
        <dbReference type="SMART" id="SM00849"/>
    </source>
</evidence>
<proteinExistence type="inferred from homology"/>
<evidence type="ECO:0000256" key="3">
    <source>
        <dbReference type="ARBA" id="ARBA00006759"/>
    </source>
</evidence>
<dbReference type="InterPro" id="IPR035680">
    <property type="entry name" value="Clx_II_MBL"/>
</dbReference>
<dbReference type="Gene3D" id="3.60.15.10">
    <property type="entry name" value="Ribonuclease Z/Hydroxyacylglutathione hydrolase-like"/>
    <property type="match status" value="1"/>
</dbReference>
<protein>
    <recommendedName>
        <fullName evidence="7">Hydroxyacylglutathione hydrolase</fullName>
        <ecNumber evidence="7">3.1.2.6</ecNumber>
    </recommendedName>
    <alternativeName>
        <fullName evidence="7">Glyoxalase II</fullName>
        <shortName evidence="7">Glx II</shortName>
    </alternativeName>
</protein>
<comment type="subunit">
    <text evidence="7">Monomer.</text>
</comment>
<dbReference type="PANTHER" id="PTHR43705:SF1">
    <property type="entry name" value="HYDROXYACYLGLUTATHIONE HYDROLASE GLOB"/>
    <property type="match status" value="1"/>
</dbReference>
<evidence type="ECO:0000256" key="1">
    <source>
        <dbReference type="ARBA" id="ARBA00001623"/>
    </source>
</evidence>
<feature type="binding site" evidence="7">
    <location>
        <position position="164"/>
    </location>
    <ligand>
        <name>Zn(2+)</name>
        <dbReference type="ChEBI" id="CHEBI:29105"/>
        <label>2</label>
    </ligand>
</feature>
<keyword evidence="4 7" id="KW-0479">Metal-binding</keyword>
<dbReference type="HAMAP" id="MF_01374">
    <property type="entry name" value="Glyoxalase_2"/>
    <property type="match status" value="1"/>
</dbReference>
<keyword evidence="6 7" id="KW-0862">Zinc</keyword>
<comment type="function">
    <text evidence="7">Thiolesterase that catalyzes the hydrolysis of S-D-lactoyl-glutathione to form glutathione and D-lactic acid.</text>
</comment>
<dbReference type="InterPro" id="IPR050110">
    <property type="entry name" value="Glyoxalase_II_hydrolase"/>
</dbReference>
<reference evidence="9" key="1">
    <citation type="submission" date="2020-10" db="EMBL/GenBank/DDBJ databases">
        <title>Connecting structure to function with the recovery of over 1000 high-quality activated sludge metagenome-assembled genomes encoding full-length rRNA genes using long-read sequencing.</title>
        <authorList>
            <person name="Singleton C.M."/>
            <person name="Petriglieri F."/>
            <person name="Kristensen J.M."/>
            <person name="Kirkegaard R.H."/>
            <person name="Michaelsen T.Y."/>
            <person name="Andersen M.H."/>
            <person name="Karst S.M."/>
            <person name="Dueholm M.S."/>
            <person name="Nielsen P.H."/>
            <person name="Albertsen M."/>
        </authorList>
    </citation>
    <scope>NUCLEOTIDE SEQUENCE</scope>
    <source>
        <strain evidence="9">OdNE_18-Q3-R46-58_BAT3C.305</strain>
    </source>
</reference>
<dbReference type="AlphaFoldDB" id="A0A9D7QJG7"/>
<dbReference type="InterPro" id="IPR032282">
    <property type="entry name" value="HAGH_C"/>
</dbReference>
<dbReference type="SUPFAM" id="SSF56281">
    <property type="entry name" value="Metallo-hydrolase/oxidoreductase"/>
    <property type="match status" value="1"/>
</dbReference>